<comment type="caution">
    <text evidence="2">The sequence shown here is derived from an EMBL/GenBank/DDBJ whole genome shotgun (WGS) entry which is preliminary data.</text>
</comment>
<dbReference type="RefSeq" id="WP_157590933.1">
    <property type="nucleotide sequence ID" value="NZ_WPIN01000031.1"/>
</dbReference>
<evidence type="ECO:0000256" key="1">
    <source>
        <dbReference type="SAM" id="SignalP"/>
    </source>
</evidence>
<feature type="chain" id="PRO_5029754632" description="RHS repeat protein" evidence="1">
    <location>
        <begin position="20"/>
        <end position="280"/>
    </location>
</feature>
<evidence type="ECO:0000313" key="2">
    <source>
        <dbReference type="EMBL" id="MVM36135.1"/>
    </source>
</evidence>
<proteinExistence type="predicted"/>
<dbReference type="Proteomes" id="UP000436006">
    <property type="component" value="Unassembled WGS sequence"/>
</dbReference>
<protein>
    <recommendedName>
        <fullName evidence="4">RHS repeat protein</fullName>
    </recommendedName>
</protein>
<organism evidence="2 3">
    <name type="scientific">Spirosoma arboris</name>
    <dbReference type="NCBI Taxonomy" id="2682092"/>
    <lineage>
        <taxon>Bacteria</taxon>
        <taxon>Pseudomonadati</taxon>
        <taxon>Bacteroidota</taxon>
        <taxon>Cytophagia</taxon>
        <taxon>Cytophagales</taxon>
        <taxon>Cytophagaceae</taxon>
        <taxon>Spirosoma</taxon>
    </lineage>
</organism>
<feature type="signal peptide" evidence="1">
    <location>
        <begin position="1"/>
        <end position="19"/>
    </location>
</feature>
<dbReference type="Gene3D" id="2.180.10.10">
    <property type="entry name" value="RHS repeat-associated core"/>
    <property type="match status" value="1"/>
</dbReference>
<sequence>MISKLTILIFTLVSLTLHAQNEEKKYELERLTRKKNHIKEGFIYDYDIVTNDSSLVSHNFYDSTGNMTKRKNYNPNGKHSYDGIFTYNDKGLKIQETGYDENGDLMQVFVYTYDNDGNQTDYQQLSPNRKILVHQKRVFNSKRQQTELYNKLYNEDKFHLAATYSYNAEGNQIGSTTYTKNGDTGDLSEYTYDSYGNLTAIYHTGNQGKILVRTDHYDDKQQLIESKFYQRNKYYTDGQLALAPTDRRTVFKYDIDGNKIEELEWNKTVLVKRTRYYFIK</sequence>
<keyword evidence="1" id="KW-0732">Signal</keyword>
<evidence type="ECO:0000313" key="3">
    <source>
        <dbReference type="Proteomes" id="UP000436006"/>
    </source>
</evidence>
<evidence type="ECO:0008006" key="4">
    <source>
        <dbReference type="Google" id="ProtNLM"/>
    </source>
</evidence>
<dbReference type="EMBL" id="WPIN01000031">
    <property type="protein sequence ID" value="MVM36135.1"/>
    <property type="molecule type" value="Genomic_DNA"/>
</dbReference>
<gene>
    <name evidence="2" type="ORF">GO755_39350</name>
</gene>
<accession>A0A7K1SQP7</accession>
<dbReference type="AlphaFoldDB" id="A0A7K1SQP7"/>
<keyword evidence="3" id="KW-1185">Reference proteome</keyword>
<reference evidence="2 3" key="1">
    <citation type="submission" date="2019-12" db="EMBL/GenBank/DDBJ databases">
        <title>Spirosoma sp. HMF4905 genome sequencing and assembly.</title>
        <authorList>
            <person name="Kang H."/>
            <person name="Cha I."/>
            <person name="Kim H."/>
            <person name="Joh K."/>
        </authorList>
    </citation>
    <scope>NUCLEOTIDE SEQUENCE [LARGE SCALE GENOMIC DNA]</scope>
    <source>
        <strain evidence="2 3">HMF4905</strain>
    </source>
</reference>
<name>A0A7K1SQP7_9BACT</name>